<dbReference type="EMBL" id="CP001365">
    <property type="protein sequence ID" value="ACM56729.1"/>
    <property type="molecule type" value="Genomic_DNA"/>
</dbReference>
<proteinExistence type="predicted"/>
<dbReference type="eggNOG" id="arCOG08931">
    <property type="taxonomic scope" value="Archaea"/>
</dbReference>
<reference evidence="1 2" key="1">
    <citation type="journal article" date="2016" name="Stand. Genomic Sci.">
        <title>Complete genome sequence of the Antarctic Halorubrum lacusprofundi type strain ACAM 34.</title>
        <authorList>
            <person name="Anderson I.J."/>
            <person name="DasSarma P."/>
            <person name="Lucas S."/>
            <person name="Copeland A."/>
            <person name="Lapidus A."/>
            <person name="Del Rio T.G."/>
            <person name="Tice H."/>
            <person name="Dalin E."/>
            <person name="Bruce D.C."/>
            <person name="Goodwin L."/>
            <person name="Pitluck S."/>
            <person name="Sims D."/>
            <person name="Brettin T.S."/>
            <person name="Detter J.C."/>
            <person name="Han C.S."/>
            <person name="Larimer F."/>
            <person name="Hauser L."/>
            <person name="Land M."/>
            <person name="Ivanova N."/>
            <person name="Richardson P."/>
            <person name="Cavicchioli R."/>
            <person name="DasSarma S."/>
            <person name="Woese C.R."/>
            <person name="Kyrpides N.C."/>
        </authorList>
    </citation>
    <scope>NUCLEOTIDE SEQUENCE [LARGE SCALE GENOMIC DNA]</scope>
    <source>
        <strain evidence="2">ATCC 49239 / DSM 5036 / JCM 8891 / ACAM 34</strain>
    </source>
</reference>
<organism evidence="1 2">
    <name type="scientific">Halorubrum lacusprofundi (strain ATCC 49239 / DSM 5036 / JCM 8891 / ACAM 34)</name>
    <dbReference type="NCBI Taxonomy" id="416348"/>
    <lineage>
        <taxon>Archaea</taxon>
        <taxon>Methanobacteriati</taxon>
        <taxon>Methanobacteriota</taxon>
        <taxon>Stenosarchaea group</taxon>
        <taxon>Halobacteria</taxon>
        <taxon>Halobacteriales</taxon>
        <taxon>Haloferacaceae</taxon>
        <taxon>Halorubrum</taxon>
    </lineage>
</organism>
<keyword evidence="2" id="KW-1185">Reference proteome</keyword>
<protein>
    <recommendedName>
        <fullName evidence="3">PRC-barrel domain-containing protein</fullName>
    </recommendedName>
</protein>
<gene>
    <name evidence="1" type="ordered locus">Hlac_1135</name>
</gene>
<evidence type="ECO:0008006" key="3">
    <source>
        <dbReference type="Google" id="ProtNLM"/>
    </source>
</evidence>
<evidence type="ECO:0000313" key="2">
    <source>
        <dbReference type="Proteomes" id="UP000000740"/>
    </source>
</evidence>
<dbReference type="AlphaFoldDB" id="B9LMZ1"/>
<accession>B9LMZ1</accession>
<evidence type="ECO:0000313" key="1">
    <source>
        <dbReference type="EMBL" id="ACM56729.1"/>
    </source>
</evidence>
<sequence length="80" mass="8544">MQDGVTLTADDEGKSVVNATGDTIGRVVSVEHGNAYVDPDPGLTDTIRSKLGWGEADQDNYQLDAASIESVSDNEIYLSR</sequence>
<dbReference type="Proteomes" id="UP000000740">
    <property type="component" value="Chromosome 1"/>
</dbReference>
<dbReference type="RefSeq" id="WP_015909874.1">
    <property type="nucleotide sequence ID" value="NC_012029.1"/>
</dbReference>
<dbReference type="HOGENOM" id="CLU_172269_2_0_2"/>
<dbReference type="KEGG" id="hla:Hlac_1135"/>
<dbReference type="GeneID" id="7400944"/>
<name>B9LMZ1_HALLT</name>